<dbReference type="AlphaFoldDB" id="A0A2A5B3B2"/>
<organism evidence="2 3">
    <name type="scientific">SAR86 cluster bacterium</name>
    <dbReference type="NCBI Taxonomy" id="2030880"/>
    <lineage>
        <taxon>Bacteria</taxon>
        <taxon>Pseudomonadati</taxon>
        <taxon>Pseudomonadota</taxon>
        <taxon>Gammaproteobacteria</taxon>
        <taxon>SAR86 cluster</taxon>
    </lineage>
</organism>
<keyword evidence="1" id="KW-0472">Membrane</keyword>
<evidence type="ECO:0000256" key="1">
    <source>
        <dbReference type="SAM" id="Phobius"/>
    </source>
</evidence>
<evidence type="ECO:0000313" key="2">
    <source>
        <dbReference type="EMBL" id="PCJ25556.1"/>
    </source>
</evidence>
<keyword evidence="1" id="KW-1133">Transmembrane helix</keyword>
<sequence length="215" mass="24538">MIIQIVKMEIMGNLEIFTGLLAMHLIGLFIFTFPLEFTELGIVIATTILPGSVAGLYVFSRTKKERRSRFLSQLPVTPQQIVIAEWIFISLIIALPCSVLFLAGLMHPAYTLWEVTRLFIIFYCALISFLAALSIAMDIPKLPVPYSPIIMFLWLFLITIYALLLPISMDTREFLFTSDRQPYWSLILTFYGIIGVTLLTAKYWLHGKVDDYLGN</sequence>
<feature type="transmembrane region" description="Helical" evidence="1">
    <location>
        <begin position="40"/>
        <end position="60"/>
    </location>
</feature>
<feature type="transmembrane region" description="Helical" evidence="1">
    <location>
        <begin position="118"/>
        <end position="137"/>
    </location>
</feature>
<reference evidence="3" key="1">
    <citation type="submission" date="2017-08" db="EMBL/GenBank/DDBJ databases">
        <title>A dynamic microbial community with high functional redundancy inhabits the cold, oxic subseafloor aquifer.</title>
        <authorList>
            <person name="Tully B.J."/>
            <person name="Wheat C.G."/>
            <person name="Glazer B.T."/>
            <person name="Huber J.A."/>
        </authorList>
    </citation>
    <scope>NUCLEOTIDE SEQUENCE [LARGE SCALE GENOMIC DNA]</scope>
</reference>
<gene>
    <name evidence="2" type="ORF">COA96_06965</name>
</gene>
<feature type="transmembrane region" description="Helical" evidence="1">
    <location>
        <begin position="149"/>
        <end position="169"/>
    </location>
</feature>
<protein>
    <submittedName>
        <fullName evidence="2">Uncharacterized protein</fullName>
    </submittedName>
</protein>
<feature type="transmembrane region" description="Helical" evidence="1">
    <location>
        <begin position="12"/>
        <end position="34"/>
    </location>
</feature>
<accession>A0A2A5B3B2</accession>
<dbReference type="Proteomes" id="UP000218327">
    <property type="component" value="Unassembled WGS sequence"/>
</dbReference>
<keyword evidence="1" id="KW-0812">Transmembrane</keyword>
<feature type="transmembrane region" description="Helical" evidence="1">
    <location>
        <begin position="81"/>
        <end position="106"/>
    </location>
</feature>
<dbReference type="EMBL" id="NVVJ01000016">
    <property type="protein sequence ID" value="PCJ25556.1"/>
    <property type="molecule type" value="Genomic_DNA"/>
</dbReference>
<proteinExistence type="predicted"/>
<evidence type="ECO:0000313" key="3">
    <source>
        <dbReference type="Proteomes" id="UP000218327"/>
    </source>
</evidence>
<feature type="transmembrane region" description="Helical" evidence="1">
    <location>
        <begin position="181"/>
        <end position="205"/>
    </location>
</feature>
<comment type="caution">
    <text evidence="2">The sequence shown here is derived from an EMBL/GenBank/DDBJ whole genome shotgun (WGS) entry which is preliminary data.</text>
</comment>
<name>A0A2A5B3B2_9GAMM</name>